<dbReference type="SUPFAM" id="SSF56037">
    <property type="entry name" value="PheT/TilS domain"/>
    <property type="match status" value="1"/>
</dbReference>
<evidence type="ECO:0000313" key="12">
    <source>
        <dbReference type="Proteomes" id="UP000186385"/>
    </source>
</evidence>
<dbReference type="Pfam" id="PF11734">
    <property type="entry name" value="TilS_C"/>
    <property type="match status" value="1"/>
</dbReference>
<dbReference type="Pfam" id="PF09179">
    <property type="entry name" value="TilS"/>
    <property type="match status" value="1"/>
</dbReference>
<dbReference type="GO" id="GO:0005524">
    <property type="term" value="F:ATP binding"/>
    <property type="evidence" value="ECO:0007669"/>
    <property type="project" value="UniProtKB-UniRule"/>
</dbReference>
<evidence type="ECO:0000256" key="6">
    <source>
        <dbReference type="ARBA" id="ARBA00022840"/>
    </source>
</evidence>
<evidence type="ECO:0000256" key="2">
    <source>
        <dbReference type="ARBA" id="ARBA00022490"/>
    </source>
</evidence>
<dbReference type="EMBL" id="MWSK01000014">
    <property type="protein sequence ID" value="OXS73650.1"/>
    <property type="molecule type" value="Genomic_DNA"/>
</dbReference>
<dbReference type="RefSeq" id="WP_045850873.1">
    <property type="nucleotide sequence ID" value="NZ_FTLX01000014.1"/>
</dbReference>
<keyword evidence="13" id="KW-1185">Reference proteome</keyword>
<dbReference type="InterPro" id="IPR012796">
    <property type="entry name" value="Lysidine-tRNA-synth_C"/>
</dbReference>
<dbReference type="SMART" id="SM00977">
    <property type="entry name" value="TilS_C"/>
    <property type="match status" value="1"/>
</dbReference>
<reference evidence="10" key="3">
    <citation type="submission" date="2017-03" db="EMBL/GenBank/DDBJ databases">
        <authorList>
            <person name="Dastager S.G."/>
            <person name="Neurgaonkar P.S."/>
            <person name="Dharne M.S."/>
        </authorList>
    </citation>
    <scope>NUCLEOTIDE SEQUENCE</scope>
    <source>
        <strain evidence="10">DSM 25145</strain>
    </source>
</reference>
<evidence type="ECO:0000313" key="11">
    <source>
        <dbReference type="EMBL" id="SIR64972.1"/>
    </source>
</evidence>
<keyword evidence="5 8" id="KW-0547">Nucleotide-binding</keyword>
<evidence type="ECO:0000256" key="7">
    <source>
        <dbReference type="ARBA" id="ARBA00048539"/>
    </source>
</evidence>
<reference evidence="11 12" key="1">
    <citation type="submission" date="2017-01" db="EMBL/GenBank/DDBJ databases">
        <authorList>
            <person name="Mah S.A."/>
            <person name="Swanson W.J."/>
            <person name="Moy G.W."/>
            <person name="Vacquier V.D."/>
        </authorList>
    </citation>
    <scope>NUCLEOTIDE SEQUENCE [LARGE SCALE GENOMIC DNA]</scope>
    <source>
        <strain evidence="11 12">NIO-1016</strain>
    </source>
</reference>
<evidence type="ECO:0000313" key="10">
    <source>
        <dbReference type="EMBL" id="OXS73650.1"/>
    </source>
</evidence>
<dbReference type="InterPro" id="IPR015262">
    <property type="entry name" value="tRNA_Ile_lys_synt_subst-bd"/>
</dbReference>
<evidence type="ECO:0000256" key="5">
    <source>
        <dbReference type="ARBA" id="ARBA00022741"/>
    </source>
</evidence>
<protein>
    <recommendedName>
        <fullName evidence="8">tRNA(Ile)-lysidine synthase</fullName>
        <ecNumber evidence="8">6.3.4.19</ecNumber>
    </recommendedName>
    <alternativeName>
        <fullName evidence="8">tRNA(Ile)-2-lysyl-cytidine synthase</fullName>
    </alternativeName>
    <alternativeName>
        <fullName evidence="8">tRNA(Ile)-lysidine synthetase</fullName>
    </alternativeName>
</protein>
<dbReference type="SUPFAM" id="SSF52402">
    <property type="entry name" value="Adenine nucleotide alpha hydrolases-like"/>
    <property type="match status" value="1"/>
</dbReference>
<keyword evidence="4 8" id="KW-0819">tRNA processing</keyword>
<keyword evidence="2 8" id="KW-0963">Cytoplasm</keyword>
<organism evidence="11 12">
    <name type="scientific">Domibacillus enclensis</name>
    <dbReference type="NCBI Taxonomy" id="1017273"/>
    <lineage>
        <taxon>Bacteria</taxon>
        <taxon>Bacillati</taxon>
        <taxon>Bacillota</taxon>
        <taxon>Bacilli</taxon>
        <taxon>Bacillales</taxon>
        <taxon>Bacillaceae</taxon>
        <taxon>Domibacillus</taxon>
    </lineage>
</organism>
<dbReference type="NCBIfam" id="TIGR02432">
    <property type="entry name" value="lysidine_TilS_N"/>
    <property type="match status" value="1"/>
</dbReference>
<dbReference type="SUPFAM" id="SSF82829">
    <property type="entry name" value="MesJ substrate recognition domain-like"/>
    <property type="match status" value="1"/>
</dbReference>
<comment type="similarity">
    <text evidence="8">Belongs to the tRNA(Ile)-lysidine synthase family.</text>
</comment>
<dbReference type="PANTHER" id="PTHR43033">
    <property type="entry name" value="TRNA(ILE)-LYSIDINE SYNTHASE-RELATED"/>
    <property type="match status" value="1"/>
</dbReference>
<feature type="binding site" evidence="8">
    <location>
        <begin position="29"/>
        <end position="34"/>
    </location>
    <ligand>
        <name>ATP</name>
        <dbReference type="ChEBI" id="CHEBI:30616"/>
    </ligand>
</feature>
<dbReference type="AlphaFoldDB" id="A0A1N7CN03"/>
<dbReference type="HAMAP" id="MF_01161">
    <property type="entry name" value="tRNA_Ile_lys_synt"/>
    <property type="match status" value="1"/>
</dbReference>
<dbReference type="InterPro" id="IPR011063">
    <property type="entry name" value="TilS/TtcA_N"/>
</dbReference>
<comment type="catalytic activity">
    <reaction evidence="7 8">
        <text>cytidine(34) in tRNA(Ile2) + L-lysine + ATP = lysidine(34) in tRNA(Ile2) + AMP + diphosphate + H(+)</text>
        <dbReference type="Rhea" id="RHEA:43744"/>
        <dbReference type="Rhea" id="RHEA-COMP:10625"/>
        <dbReference type="Rhea" id="RHEA-COMP:10670"/>
        <dbReference type="ChEBI" id="CHEBI:15378"/>
        <dbReference type="ChEBI" id="CHEBI:30616"/>
        <dbReference type="ChEBI" id="CHEBI:32551"/>
        <dbReference type="ChEBI" id="CHEBI:33019"/>
        <dbReference type="ChEBI" id="CHEBI:82748"/>
        <dbReference type="ChEBI" id="CHEBI:83665"/>
        <dbReference type="ChEBI" id="CHEBI:456215"/>
        <dbReference type="EC" id="6.3.4.19"/>
    </reaction>
</comment>
<dbReference type="PANTHER" id="PTHR43033:SF1">
    <property type="entry name" value="TRNA(ILE)-LYSIDINE SYNTHASE-RELATED"/>
    <property type="match status" value="1"/>
</dbReference>
<keyword evidence="6 8" id="KW-0067">ATP-binding</keyword>
<evidence type="ECO:0000256" key="3">
    <source>
        <dbReference type="ARBA" id="ARBA00022598"/>
    </source>
</evidence>
<comment type="domain">
    <text evidence="8">The N-terminal region contains the highly conserved SGGXDS motif, predicted to be a P-loop motif involved in ATP binding.</text>
</comment>
<feature type="domain" description="Lysidine-tRNA(Ile) synthetase C-terminal" evidence="9">
    <location>
        <begin position="380"/>
        <end position="449"/>
    </location>
</feature>
<dbReference type="GO" id="GO:0006400">
    <property type="term" value="P:tRNA modification"/>
    <property type="evidence" value="ECO:0007669"/>
    <property type="project" value="UniProtKB-UniRule"/>
</dbReference>
<evidence type="ECO:0000256" key="8">
    <source>
        <dbReference type="HAMAP-Rule" id="MF_01161"/>
    </source>
</evidence>
<evidence type="ECO:0000256" key="1">
    <source>
        <dbReference type="ARBA" id="ARBA00004496"/>
    </source>
</evidence>
<name>A0A1N7CN03_9BACI</name>
<dbReference type="STRING" id="1017273.SAMN05443094_11440"/>
<dbReference type="EMBL" id="FTLX01000014">
    <property type="protein sequence ID" value="SIR64972.1"/>
    <property type="molecule type" value="Genomic_DNA"/>
</dbReference>
<sequence length="453" mass="51440">MRFFEEKVKSFIEQHKLIQPGDHLAAAVSGGIDSMVLLAFLHDQQERLGISVSAIHVDHMLRGEESYADLLFVQAYCREKGIPFWGRQADAAAEAARSRTGIQQAARHVRYDLFQKGMQELGANKLATAHHADDQTETVLMQLARGSHSYSGIPVIRPFAEGQMIRPFLSVMKEDIEGYAAEQAILYRQDPSNDKETYTRNRFRKQALPFLKMENRKAPLHVQRFAQERQEDEVFLRSLAEEMVQNMSIWKQESVSLQIKPFLQVPLPLQRRAIHLILNYLYHGKTAFSFLHIQDILHLLQSTAPSGTLTLPAHLTVSKIADHCLFAYEIDQEPDDQPALLREGECVHRKGIGSFTLAAADDCSDEASCFRLKEGAALPIWIRTRQQGDRMQLRGMNGSKKLSRLLIDEKIPLAYREHIPVVTDASDTILWLPGIRKSVHEGDGPLLLIYEKE</sequence>
<proteinExistence type="inferred from homology"/>
<dbReference type="InterPro" id="IPR012795">
    <property type="entry name" value="tRNA_Ile_lys_synt_N"/>
</dbReference>
<dbReference type="CDD" id="cd01992">
    <property type="entry name" value="TilS_N"/>
    <property type="match status" value="1"/>
</dbReference>
<dbReference type="GO" id="GO:0032267">
    <property type="term" value="F:tRNA(Ile)-lysidine synthase activity"/>
    <property type="evidence" value="ECO:0007669"/>
    <property type="project" value="UniProtKB-EC"/>
</dbReference>
<dbReference type="EC" id="6.3.4.19" evidence="8"/>
<dbReference type="InterPro" id="IPR014729">
    <property type="entry name" value="Rossmann-like_a/b/a_fold"/>
</dbReference>
<dbReference type="NCBIfam" id="TIGR02433">
    <property type="entry name" value="lysidine_TilS_C"/>
    <property type="match status" value="1"/>
</dbReference>
<dbReference type="GO" id="GO:0005737">
    <property type="term" value="C:cytoplasm"/>
    <property type="evidence" value="ECO:0007669"/>
    <property type="project" value="UniProtKB-SubCell"/>
</dbReference>
<dbReference type="Proteomes" id="UP000186385">
    <property type="component" value="Unassembled WGS sequence"/>
</dbReference>
<dbReference type="Pfam" id="PF01171">
    <property type="entry name" value="ATP_bind_3"/>
    <property type="match status" value="1"/>
</dbReference>
<reference evidence="13" key="2">
    <citation type="submission" date="2017-03" db="EMBL/GenBank/DDBJ databases">
        <title>Bacillus sp. V-88(T) DSM27956, whole genome shotgun sequencing project.</title>
        <authorList>
            <person name="Dastager S.G."/>
            <person name="Neurgaonkar P.S."/>
            <person name="Dharne M.S."/>
        </authorList>
    </citation>
    <scope>NUCLEOTIDE SEQUENCE [LARGE SCALE GENOMIC DNA]</scope>
    <source>
        <strain evidence="13">DSM 25145</strain>
    </source>
</reference>
<evidence type="ECO:0000256" key="4">
    <source>
        <dbReference type="ARBA" id="ARBA00022694"/>
    </source>
</evidence>
<dbReference type="OrthoDB" id="9807403at2"/>
<evidence type="ECO:0000313" key="13">
    <source>
        <dbReference type="Proteomes" id="UP000215545"/>
    </source>
</evidence>
<dbReference type="InterPro" id="IPR012094">
    <property type="entry name" value="tRNA_Ile_lys_synt"/>
</dbReference>
<dbReference type="Gene3D" id="3.30.465.60">
    <property type="match status" value="1"/>
</dbReference>
<keyword evidence="3 8" id="KW-0436">Ligase</keyword>
<comment type="function">
    <text evidence="8">Ligates lysine onto the cytidine present at position 34 of the AUA codon-specific tRNA(Ile) that contains the anticodon CAU, in an ATP-dependent manner. Cytidine is converted to lysidine, thus changing the amino acid specificity of the tRNA from methionine to isoleucine.</text>
</comment>
<evidence type="ECO:0000259" key="9">
    <source>
        <dbReference type="SMART" id="SM00977"/>
    </source>
</evidence>
<gene>
    <name evidence="8" type="primary">tilS</name>
    <name evidence="10" type="ORF">B1B05_18285</name>
    <name evidence="11" type="ORF">SAMN05443094_11440</name>
</gene>
<accession>A0A1N7CN03</accession>
<dbReference type="Proteomes" id="UP000215545">
    <property type="component" value="Unassembled WGS sequence"/>
</dbReference>
<comment type="subcellular location">
    <subcellularLocation>
        <location evidence="1 8">Cytoplasm</location>
    </subcellularLocation>
</comment>
<dbReference type="Gene3D" id="3.40.50.620">
    <property type="entry name" value="HUPs"/>
    <property type="match status" value="1"/>
</dbReference>